<reference evidence="1 2" key="1">
    <citation type="submission" date="2018-01" db="EMBL/GenBank/DDBJ databases">
        <title>Co-occurrence of chitin degradation, pigmentation and bioactivity in marine Pseudoalteromonas.</title>
        <authorList>
            <person name="Paulsen S."/>
            <person name="Gram L."/>
            <person name="Machado H."/>
        </authorList>
    </citation>
    <scope>NUCLEOTIDE SEQUENCE [LARGE SCALE GENOMIC DNA]</scope>
    <source>
        <strain evidence="1 2">S3898</strain>
    </source>
</reference>
<evidence type="ECO:0000313" key="1">
    <source>
        <dbReference type="EMBL" id="RZQ52102.1"/>
    </source>
</evidence>
<dbReference type="EMBL" id="PPSX01000065">
    <property type="protein sequence ID" value="RZQ52102.1"/>
    <property type="molecule type" value="Genomic_DNA"/>
</dbReference>
<dbReference type="Proteomes" id="UP000291338">
    <property type="component" value="Unassembled WGS sequence"/>
</dbReference>
<sequence length="203" mass="23721">MYHEGLSDIQRFELKKQLEQSQVNFEFTELPTPDKYATPHLLYFPGDVDQTYIQGIESIVRKLGYESFNSKVFSQTGHFYTRGNLGLYFPSSRSERELPELLFAHNCGDEDFQIHIKSNGHWAVMNSPVDTTDLKLKWEFNEPFLTLRRHFDDGTYQQQAYQVKKHKVRTLQGDKPAVTYEVMGHRGYSFSIFNCDLQAIFAD</sequence>
<gene>
    <name evidence="1" type="ORF">C1E23_15920</name>
</gene>
<name>A0A4Q7IKF5_9GAMM</name>
<comment type="caution">
    <text evidence="1">The sequence shown here is derived from an EMBL/GenBank/DDBJ whole genome shotgun (WGS) entry which is preliminary data.</text>
</comment>
<proteinExistence type="predicted"/>
<protein>
    <submittedName>
        <fullName evidence="1">Uncharacterized protein</fullName>
    </submittedName>
</protein>
<accession>A0A4Q7IKF5</accession>
<evidence type="ECO:0000313" key="2">
    <source>
        <dbReference type="Proteomes" id="UP000291338"/>
    </source>
</evidence>
<dbReference type="AlphaFoldDB" id="A0A4Q7IKF5"/>
<organism evidence="1 2">
    <name type="scientific">Pseudoalteromonas phenolica</name>
    <dbReference type="NCBI Taxonomy" id="161398"/>
    <lineage>
        <taxon>Bacteria</taxon>
        <taxon>Pseudomonadati</taxon>
        <taxon>Pseudomonadota</taxon>
        <taxon>Gammaproteobacteria</taxon>
        <taxon>Alteromonadales</taxon>
        <taxon>Pseudoalteromonadaceae</taxon>
        <taxon>Pseudoalteromonas</taxon>
    </lineage>
</organism>